<dbReference type="AlphaFoldDB" id="A0A814ISP4"/>
<keyword evidence="6 8" id="KW-0472">Membrane</keyword>
<evidence type="ECO:0000256" key="3">
    <source>
        <dbReference type="ARBA" id="ARBA00022692"/>
    </source>
</evidence>
<dbReference type="InterPro" id="IPR057366">
    <property type="entry name" value="TRPM-like"/>
</dbReference>
<dbReference type="Pfam" id="PF25508">
    <property type="entry name" value="TRPM2"/>
    <property type="match status" value="1"/>
</dbReference>
<feature type="transmembrane region" description="Helical" evidence="8">
    <location>
        <begin position="705"/>
        <end position="724"/>
    </location>
</feature>
<evidence type="ECO:0000313" key="11">
    <source>
        <dbReference type="EMBL" id="CAF1027692.1"/>
    </source>
</evidence>
<feature type="transmembrane region" description="Helical" evidence="8">
    <location>
        <begin position="821"/>
        <end position="846"/>
    </location>
</feature>
<dbReference type="Proteomes" id="UP000663882">
    <property type="component" value="Unassembled WGS sequence"/>
</dbReference>
<evidence type="ECO:0000256" key="6">
    <source>
        <dbReference type="ARBA" id="ARBA00023136"/>
    </source>
</evidence>
<gene>
    <name evidence="12" type="ORF">OTI717_LOCUS25559</name>
    <name evidence="11" type="ORF">RFH988_LOCUS15538</name>
</gene>
<feature type="domain" description="TRPM-like" evidence="10">
    <location>
        <begin position="394"/>
        <end position="645"/>
    </location>
</feature>
<comment type="subcellular location">
    <subcellularLocation>
        <location evidence="1">Membrane</location>
        <topology evidence="1">Multi-pass membrane protein</topology>
    </subcellularLocation>
</comment>
<protein>
    <submittedName>
        <fullName evidence="11">Uncharacterized protein</fullName>
    </submittedName>
</protein>
<feature type="domain" description="TRPM SLOG" evidence="9">
    <location>
        <begin position="102"/>
        <end position="332"/>
    </location>
</feature>
<evidence type="ECO:0000256" key="8">
    <source>
        <dbReference type="SAM" id="Phobius"/>
    </source>
</evidence>
<keyword evidence="7" id="KW-0407">Ion channel</keyword>
<dbReference type="EMBL" id="CAJNOO010000760">
    <property type="protein sequence ID" value="CAF1027692.1"/>
    <property type="molecule type" value="Genomic_DNA"/>
</dbReference>
<evidence type="ECO:0000313" key="12">
    <source>
        <dbReference type="EMBL" id="CAF3935125.1"/>
    </source>
</evidence>
<dbReference type="Pfam" id="PF18139">
    <property type="entry name" value="LSDAT_euk"/>
    <property type="match status" value="1"/>
</dbReference>
<comment type="caution">
    <text evidence="11">The sequence shown here is derived from an EMBL/GenBank/DDBJ whole genome shotgun (WGS) entry which is preliminary data.</text>
</comment>
<dbReference type="InterPro" id="IPR050927">
    <property type="entry name" value="TRPM"/>
</dbReference>
<evidence type="ECO:0000256" key="4">
    <source>
        <dbReference type="ARBA" id="ARBA00022989"/>
    </source>
</evidence>
<dbReference type="OrthoDB" id="9996002at2759"/>
<proteinExistence type="predicted"/>
<dbReference type="GO" id="GO:0099604">
    <property type="term" value="F:ligand-gated calcium channel activity"/>
    <property type="evidence" value="ECO:0007669"/>
    <property type="project" value="TreeGrafter"/>
</dbReference>
<feature type="transmembrane region" description="Helical" evidence="8">
    <location>
        <begin position="679"/>
        <end position="699"/>
    </location>
</feature>
<evidence type="ECO:0000313" key="13">
    <source>
        <dbReference type="Proteomes" id="UP000663882"/>
    </source>
</evidence>
<keyword evidence="5" id="KW-0406">Ion transport</keyword>
<dbReference type="EMBL" id="CAJOAX010005104">
    <property type="protein sequence ID" value="CAF3935125.1"/>
    <property type="molecule type" value="Genomic_DNA"/>
</dbReference>
<feature type="transmembrane region" description="Helical" evidence="8">
    <location>
        <begin position="559"/>
        <end position="578"/>
    </location>
</feature>
<dbReference type="GO" id="GO:0005886">
    <property type="term" value="C:plasma membrane"/>
    <property type="evidence" value="ECO:0007669"/>
    <property type="project" value="TreeGrafter"/>
</dbReference>
<evidence type="ECO:0000256" key="5">
    <source>
        <dbReference type="ARBA" id="ARBA00023065"/>
    </source>
</evidence>
<evidence type="ECO:0000259" key="9">
    <source>
        <dbReference type="Pfam" id="PF18139"/>
    </source>
</evidence>
<name>A0A814ISP4_9BILA</name>
<dbReference type="InterPro" id="IPR041491">
    <property type="entry name" value="TRPM_SLOG"/>
</dbReference>
<keyword evidence="4 8" id="KW-1133">Transmembrane helix</keyword>
<dbReference type="PANTHER" id="PTHR13800:SF12">
    <property type="entry name" value="TRANSIENT RECEPTOR POTENTIAL CATION CHANNEL SUBFAMILY M MEMBER-LIKE 2"/>
    <property type="match status" value="1"/>
</dbReference>
<organism evidence="11 13">
    <name type="scientific">Rotaria sordida</name>
    <dbReference type="NCBI Taxonomy" id="392033"/>
    <lineage>
        <taxon>Eukaryota</taxon>
        <taxon>Metazoa</taxon>
        <taxon>Spiralia</taxon>
        <taxon>Gnathifera</taxon>
        <taxon>Rotifera</taxon>
        <taxon>Eurotatoria</taxon>
        <taxon>Bdelloidea</taxon>
        <taxon>Philodinida</taxon>
        <taxon>Philodinidae</taxon>
        <taxon>Rotaria</taxon>
    </lineage>
</organism>
<evidence type="ECO:0000256" key="7">
    <source>
        <dbReference type="ARBA" id="ARBA00023303"/>
    </source>
</evidence>
<reference evidence="11" key="1">
    <citation type="submission" date="2021-02" db="EMBL/GenBank/DDBJ databases">
        <authorList>
            <person name="Nowell W R."/>
        </authorList>
    </citation>
    <scope>NUCLEOTIDE SEQUENCE</scope>
</reference>
<sequence length="1030" mass="119470">MTTIATTPSWENLIEKRINDVNFKSRTCKIYNRQAGESDQHSDKLCPCDRLVRRHSFKEKSVQEIEKLINPDWQPPDEYDISAHSAKVPVTVFGRLKSNGCKFLRIDTRTKEEVIYELLVDDCGGKKFKPSLILSIYGGAKYFTMTEKLEIEIIRGISDATTSANAWVLTAGINNGVSKSVGEAISHYGLFGDYPKKVTCIGLTMWGTMNESTRFELKYSTKDYQRGLLYRQIPDHLEEDKETIEKNHTHCILFDSGQLNEYLDDSHRHKLVTHACTQDHTCHAVTLIIEGGVNTLEVITNDIDAQRPIVLIQGSGRLADMLAKLIEQTSNFEQNQLSNPEQRRRDEDILVDLAIEWNYLDGVLPILQSRKYLQMKKKQELITNDITREKELFKKCLKKNRPAFIQYFLMSGFDPFTLINNEGISSYQTIILDFYKYSHYHMTKRHADRVETLFGEPSKITLEKLDEKLNKFVGAFIKPIYSAANHDCIRRIKIDMKFHSCAYCGSEKHDFEQPDDQIKSVDNHNNQVENNVSNYTKDEFLRDLFLWSIFMDMPEMAKIFLVHLPSRICAALIASAIFKRYSKASTTIHMKEKFQNQSLEFEEIAVRFIDKCYEYNERLACELLLREVPLFGNVTCMQVAISSECGKLVGTHCFDQTVNQVWCNKLSITNQQTSAKPSLLFSILSFGLLAPIYMMLYHLDSPSTFTIPHWTEIYVIVTILTMSCEEVRKLYHEYKKRMIERWDSIGSSIVTYLTTIAAYGVVSRALICYKQVPFTFNKILREMFYEPYWFIYGEFSDKELLDDKINNDTSSVVTEATATQFLLAFHMLFINILILNLLIAVFTYTIDKVQENTEFYWRYQRYAFVREYFERPLLAYPPLIIIPHIIIVCRALLRRCCPKLCQNRVFGKNHQSKLRHMTLVFKMIPTNTIQQNDRWNAFESAATRNETRSIIAQNKTKNVLTTDDMYSKSTMDTTESDVMKPSSDQQQMIQNLNIELSTMKSVLNNNQRNIKQVTSGPSCIINPVDYFQLF</sequence>
<feature type="transmembrane region" description="Helical" evidence="8">
    <location>
        <begin position="745"/>
        <end position="767"/>
    </location>
</feature>
<keyword evidence="3 8" id="KW-0812">Transmembrane</keyword>
<evidence type="ECO:0000259" key="10">
    <source>
        <dbReference type="Pfam" id="PF25508"/>
    </source>
</evidence>
<dbReference type="Proteomes" id="UP000663823">
    <property type="component" value="Unassembled WGS sequence"/>
</dbReference>
<keyword evidence="2" id="KW-0813">Transport</keyword>
<evidence type="ECO:0000256" key="2">
    <source>
        <dbReference type="ARBA" id="ARBA00022448"/>
    </source>
</evidence>
<dbReference type="PANTHER" id="PTHR13800">
    <property type="entry name" value="TRANSIENT RECEPTOR POTENTIAL CATION CHANNEL, SUBFAMILY M, MEMBER 6"/>
    <property type="match status" value="1"/>
</dbReference>
<accession>A0A814ISP4</accession>
<evidence type="ECO:0000256" key="1">
    <source>
        <dbReference type="ARBA" id="ARBA00004141"/>
    </source>
</evidence>